<evidence type="ECO:0000313" key="1">
    <source>
        <dbReference type="EMBL" id="GAS94150.1"/>
    </source>
</evidence>
<dbReference type="SUPFAM" id="SSF52777">
    <property type="entry name" value="CoA-dependent acyltransferases"/>
    <property type="match status" value="1"/>
</dbReference>
<evidence type="ECO:0008006" key="3">
    <source>
        <dbReference type="Google" id="ProtNLM"/>
    </source>
</evidence>
<gene>
    <name evidence="1" type="ORF">RMCC_1116</name>
</gene>
<comment type="caution">
    <text evidence="1">The sequence shown here is derived from an EMBL/GenBank/DDBJ whole genome shotgun (WGS) entry which is preliminary data.</text>
</comment>
<proteinExistence type="predicted"/>
<accession>A0A100W9R5</accession>
<dbReference type="Proteomes" id="UP000069443">
    <property type="component" value="Unassembled WGS sequence"/>
</dbReference>
<protein>
    <recommendedName>
        <fullName evidence="3">Fatty acyl-AMP ligase FadD28 and polyketide synthase</fullName>
    </recommendedName>
</protein>
<dbReference type="AlphaFoldDB" id="A0A100W9R5"/>
<dbReference type="STRING" id="228230.RMCC_1116"/>
<evidence type="ECO:0000313" key="2">
    <source>
        <dbReference type="Proteomes" id="UP000069443"/>
    </source>
</evidence>
<organism evidence="1 2">
    <name type="scientific">Mycolicibacterium canariasense</name>
    <name type="common">Mycobacterium canariasense</name>
    <dbReference type="NCBI Taxonomy" id="228230"/>
    <lineage>
        <taxon>Bacteria</taxon>
        <taxon>Bacillati</taxon>
        <taxon>Actinomycetota</taxon>
        <taxon>Actinomycetes</taxon>
        <taxon>Mycobacteriales</taxon>
        <taxon>Mycobacteriaceae</taxon>
        <taxon>Mycolicibacterium</taxon>
    </lineage>
</organism>
<dbReference type="EMBL" id="BCSY01000031">
    <property type="protein sequence ID" value="GAS94150.1"/>
    <property type="molecule type" value="Genomic_DNA"/>
</dbReference>
<reference evidence="2" key="2">
    <citation type="submission" date="2016-02" db="EMBL/GenBank/DDBJ databases">
        <title>Draft genome sequence of five rapidly growing Mycobacterium species.</title>
        <authorList>
            <person name="Katahira K."/>
            <person name="Gotou Y."/>
            <person name="Iida K."/>
            <person name="Ogura Y."/>
            <person name="Hayashi T."/>
        </authorList>
    </citation>
    <scope>NUCLEOTIDE SEQUENCE [LARGE SCALE GENOMIC DNA]</scope>
    <source>
        <strain evidence="2">JCM15298</strain>
    </source>
</reference>
<sequence>MAVPDNTLAYIDQASFHGLQALGRGPIMQYIWIYRRPVDMDGLRRFHRNLAGGLLGRRIECSPLPIGRHRWVAAAGPAGIDLASAERSSAQVWDFLDEHVALPVDPGDGPSWRLGVQPLTDGGAAVSLIASHSVADGQGFTLAVTDAVNGVDRRLGYPQPGSRTRARALREDARAVLRAVPSMGRAVAAAVAVARSERADLATSFQTMSHPPHIGDDRPVVAPNVSAFIDIDEWDRVAKSLGGTSNSLFAGLAARLGARLGRVGADGLVRLSWPVSERSPGDTRANALIATHMTADPAAVTRDLAGVRVAMKQALSESAEMSAKLMGPLPLTPLIPKVLVRRLEAMVVSVNSPIGCSNMGDLDPAVNRPDGTDADYLSLRLLEPRITSRELNQMNGYLGLVSGRAHGRLFVAAGGWTAGGDNSRTAMRAALTGALDDFGVPATFEV</sequence>
<keyword evidence="2" id="KW-1185">Reference proteome</keyword>
<reference evidence="2" key="1">
    <citation type="journal article" date="2016" name="Genome Announc.">
        <title>Draft Genome Sequences of Five Rapidly Growing Mycobacterium Species, M. thermoresistibile, M. fortuitum subsp. acetamidolyticum, M. canariasense, M. brisbanense, and M. novocastrense.</title>
        <authorList>
            <person name="Katahira K."/>
            <person name="Ogura Y."/>
            <person name="Gotoh Y."/>
            <person name="Hayashi T."/>
        </authorList>
    </citation>
    <scope>NUCLEOTIDE SEQUENCE [LARGE SCALE GENOMIC DNA]</scope>
    <source>
        <strain evidence="2">JCM15298</strain>
    </source>
</reference>
<name>A0A100W9R5_MYCCR</name>
<dbReference type="RefSeq" id="WP_062655480.1">
    <property type="nucleotide sequence ID" value="NZ_BCSY01000031.1"/>
</dbReference>